<keyword evidence="3" id="KW-1185">Reference proteome</keyword>
<name>A0AAV4THG4_9ARAC</name>
<comment type="caution">
    <text evidence="2">The sequence shown here is derived from an EMBL/GenBank/DDBJ whole genome shotgun (WGS) entry which is preliminary data.</text>
</comment>
<feature type="region of interest" description="Disordered" evidence="1">
    <location>
        <begin position="38"/>
        <end position="57"/>
    </location>
</feature>
<protein>
    <submittedName>
        <fullName evidence="2">Uncharacterized protein</fullName>
    </submittedName>
</protein>
<dbReference type="Proteomes" id="UP001054837">
    <property type="component" value="Unassembled WGS sequence"/>
</dbReference>
<accession>A0AAV4THG4</accession>
<reference evidence="2 3" key="1">
    <citation type="submission" date="2021-06" db="EMBL/GenBank/DDBJ databases">
        <title>Caerostris darwini draft genome.</title>
        <authorList>
            <person name="Kono N."/>
            <person name="Arakawa K."/>
        </authorList>
    </citation>
    <scope>NUCLEOTIDE SEQUENCE [LARGE SCALE GENOMIC DNA]</scope>
</reference>
<organism evidence="2 3">
    <name type="scientific">Caerostris darwini</name>
    <dbReference type="NCBI Taxonomy" id="1538125"/>
    <lineage>
        <taxon>Eukaryota</taxon>
        <taxon>Metazoa</taxon>
        <taxon>Ecdysozoa</taxon>
        <taxon>Arthropoda</taxon>
        <taxon>Chelicerata</taxon>
        <taxon>Arachnida</taxon>
        <taxon>Araneae</taxon>
        <taxon>Araneomorphae</taxon>
        <taxon>Entelegynae</taxon>
        <taxon>Araneoidea</taxon>
        <taxon>Araneidae</taxon>
        <taxon>Caerostris</taxon>
    </lineage>
</organism>
<dbReference type="AlphaFoldDB" id="A0AAV4THG4"/>
<evidence type="ECO:0000256" key="1">
    <source>
        <dbReference type="SAM" id="MobiDB-lite"/>
    </source>
</evidence>
<gene>
    <name evidence="2" type="ORF">CDAR_545161</name>
</gene>
<evidence type="ECO:0000313" key="2">
    <source>
        <dbReference type="EMBL" id="GIY45559.1"/>
    </source>
</evidence>
<dbReference type="EMBL" id="BPLQ01009636">
    <property type="protein sequence ID" value="GIY45559.1"/>
    <property type="molecule type" value="Genomic_DNA"/>
</dbReference>
<evidence type="ECO:0000313" key="3">
    <source>
        <dbReference type="Proteomes" id="UP001054837"/>
    </source>
</evidence>
<proteinExistence type="predicted"/>
<sequence>MYFAVGRNRLLNNRNTVPALGTTHVTSPDTASELLSMSETSDKRNLRNTHRMSNKSPVLMDEKDELARLCKTDSFKGCLSFLEKVKIKERISRKVIVGIFYVLEKKRTCSFL</sequence>